<evidence type="ECO:0000313" key="4">
    <source>
        <dbReference type="Proteomes" id="UP001241092"/>
    </source>
</evidence>
<protein>
    <submittedName>
        <fullName evidence="2">Uncharacterized protein</fullName>
    </submittedName>
</protein>
<dbReference type="EMBL" id="AP022567">
    <property type="protein sequence ID" value="BBX34950.1"/>
    <property type="molecule type" value="Genomic_DNA"/>
</dbReference>
<dbReference type="EMBL" id="AP027452">
    <property type="protein sequence ID" value="BDY29859.1"/>
    <property type="molecule type" value="Genomic_DNA"/>
</dbReference>
<evidence type="ECO:0000313" key="1">
    <source>
        <dbReference type="EMBL" id="BBX34950.1"/>
    </source>
</evidence>
<reference evidence="2" key="3">
    <citation type="submission" date="2023-03" db="EMBL/GenBank/DDBJ databases">
        <title>Draft genome sequence of a Mycolicibacterium mageritense strain H4_3_1 isolated from a hybrid biological-inorganic system reactor.</title>
        <authorList>
            <person name="Feng X."/>
            <person name="Kazama D."/>
            <person name="Sato K."/>
            <person name="Kobayashi H."/>
        </authorList>
    </citation>
    <scope>NUCLEOTIDE SEQUENCE</scope>
    <source>
        <strain evidence="2">H4_3_1</strain>
    </source>
</reference>
<keyword evidence="3" id="KW-1185">Reference proteome</keyword>
<evidence type="ECO:0000313" key="3">
    <source>
        <dbReference type="Proteomes" id="UP000465622"/>
    </source>
</evidence>
<reference evidence="1" key="2">
    <citation type="submission" date="2020-02" db="EMBL/GenBank/DDBJ databases">
        <authorList>
            <person name="Matsumoto Y."/>
            <person name="Motooka D."/>
            <person name="Nakamura S."/>
        </authorList>
    </citation>
    <scope>NUCLEOTIDE SEQUENCE</scope>
    <source>
        <strain evidence="1">JCM 12375</strain>
    </source>
</reference>
<dbReference type="Proteomes" id="UP000465622">
    <property type="component" value="Chromosome"/>
</dbReference>
<proteinExistence type="predicted"/>
<dbReference type="Proteomes" id="UP001241092">
    <property type="component" value="Chromosome"/>
</dbReference>
<reference evidence="1 3" key="1">
    <citation type="journal article" date="2019" name="Emerg. Microbes Infect.">
        <title>Comprehensive subspecies identification of 175 nontuberculous mycobacteria species based on 7547 genomic profiles.</title>
        <authorList>
            <person name="Matsumoto Y."/>
            <person name="Kinjo T."/>
            <person name="Motooka D."/>
            <person name="Nabeya D."/>
            <person name="Jung N."/>
            <person name="Uechi K."/>
            <person name="Horii T."/>
            <person name="Iida T."/>
            <person name="Fujita J."/>
            <person name="Nakamura S."/>
        </authorList>
    </citation>
    <scope>NUCLEOTIDE SEQUENCE [LARGE SCALE GENOMIC DNA]</scope>
    <source>
        <strain evidence="1 3">JCM 12375</strain>
    </source>
</reference>
<dbReference type="AlphaFoldDB" id="A0AAI8XLR1"/>
<gene>
    <name evidence="2" type="ORF">hbim_03802</name>
    <name evidence="1" type="ORF">MMAGJ_42320</name>
</gene>
<name>A0AAI8XLR1_MYCME</name>
<organism evidence="2 4">
    <name type="scientific">Mycolicibacterium mageritense</name>
    <name type="common">Mycobacterium mageritense</name>
    <dbReference type="NCBI Taxonomy" id="53462"/>
    <lineage>
        <taxon>Bacteria</taxon>
        <taxon>Bacillati</taxon>
        <taxon>Actinomycetota</taxon>
        <taxon>Actinomycetes</taxon>
        <taxon>Mycobacteriales</taxon>
        <taxon>Mycobacteriaceae</taxon>
        <taxon>Mycolicibacterium</taxon>
    </lineage>
</organism>
<accession>A0AAI8XLR1</accession>
<evidence type="ECO:0000313" key="2">
    <source>
        <dbReference type="EMBL" id="BDY29859.1"/>
    </source>
</evidence>
<dbReference type="RefSeq" id="WP_036429178.1">
    <property type="nucleotide sequence ID" value="NZ_AP022567.1"/>
</dbReference>
<sequence>MPADPDTSLTAMSEDELAALIYRGIDELSTRGNREAFGELLRVVSYAGEKVGVAARLLATSNSWAQVAEVSGTSKQAAWERWRS</sequence>